<gene>
    <name evidence="2" type="ORF">RXV79_12895</name>
</gene>
<dbReference type="Pfam" id="PF03713">
    <property type="entry name" value="DUF305"/>
    <property type="match status" value="1"/>
</dbReference>
<reference evidence="2 3" key="1">
    <citation type="submission" date="2023-10" db="EMBL/GenBank/DDBJ databases">
        <title>Bacteria for the degradation of biodegradable plastic PBAT(Polybutylene adipate terephthalate).</title>
        <authorList>
            <person name="Weon H.-Y."/>
            <person name="Yeon J."/>
        </authorList>
    </citation>
    <scope>NUCLEOTIDE SEQUENCE [LARGE SCALE GENOMIC DNA]</scope>
    <source>
        <strain evidence="2 3">SBD 7-3</strain>
    </source>
</reference>
<name>A0ABZ0D894_9BURK</name>
<feature type="domain" description="DUF305" evidence="1">
    <location>
        <begin position="83"/>
        <end position="165"/>
    </location>
</feature>
<dbReference type="InterPro" id="IPR005183">
    <property type="entry name" value="DUF305_CopM-like"/>
</dbReference>
<evidence type="ECO:0000313" key="3">
    <source>
        <dbReference type="Proteomes" id="UP001303946"/>
    </source>
</evidence>
<dbReference type="EMBL" id="CP136336">
    <property type="protein sequence ID" value="WOB10919.1"/>
    <property type="molecule type" value="Genomic_DNA"/>
</dbReference>
<evidence type="ECO:0000313" key="2">
    <source>
        <dbReference type="EMBL" id="WOB10919.1"/>
    </source>
</evidence>
<dbReference type="Proteomes" id="UP001303946">
    <property type="component" value="Chromosome"/>
</dbReference>
<keyword evidence="3" id="KW-1185">Reference proteome</keyword>
<accession>A0ABZ0D894</accession>
<evidence type="ECO:0000259" key="1">
    <source>
        <dbReference type="Pfam" id="PF03713"/>
    </source>
</evidence>
<dbReference type="RefSeq" id="WP_316703848.1">
    <property type="nucleotide sequence ID" value="NZ_CP136336.1"/>
</dbReference>
<dbReference type="PANTHER" id="PTHR36933:SF1">
    <property type="entry name" value="SLL0788 PROTEIN"/>
    <property type="match status" value="1"/>
</dbReference>
<proteinExistence type="predicted"/>
<dbReference type="Gene3D" id="1.20.1260.10">
    <property type="match status" value="1"/>
</dbReference>
<dbReference type="InterPro" id="IPR012347">
    <property type="entry name" value="Ferritin-like"/>
</dbReference>
<dbReference type="PANTHER" id="PTHR36933">
    <property type="entry name" value="SLL0788 PROTEIN"/>
    <property type="match status" value="1"/>
</dbReference>
<organism evidence="2 3">
    <name type="scientific">Piscinibacter gummiphilus</name>
    <dbReference type="NCBI Taxonomy" id="946333"/>
    <lineage>
        <taxon>Bacteria</taxon>
        <taxon>Pseudomonadati</taxon>
        <taxon>Pseudomonadota</taxon>
        <taxon>Betaproteobacteria</taxon>
        <taxon>Burkholderiales</taxon>
        <taxon>Sphaerotilaceae</taxon>
        <taxon>Piscinibacter</taxon>
    </lineage>
</organism>
<sequence length="170" mass="18634">MTAPHRTFRGGYSLHAPMQFFGVGQCDVLTLACGQLLALLGALFAEHDHPRQHKGTPMTHISASAKTASILLAIALGPGMVFAQTAGHGSDQMKKSMESGMKSMQSMSMSGDTDKDFAMMMKMHHQQALEMAKVEAEHGKSPELKTMAAKIIKDQTKEIEQLDKWMMKNK</sequence>
<protein>
    <submittedName>
        <fullName evidence="2">DUF305 domain-containing protein</fullName>
    </submittedName>
</protein>